<feature type="domain" description="GH16" evidence="4">
    <location>
        <begin position="238"/>
        <end position="460"/>
    </location>
</feature>
<reference evidence="5 6" key="1">
    <citation type="submission" date="2014-01" db="EMBL/GenBank/DDBJ databases">
        <title>Comparative genomics of Petrotoga.</title>
        <authorList>
            <person name="Chow K."/>
            <person name="Charchuk R."/>
            <person name="Nesbo C.L."/>
        </authorList>
    </citation>
    <scope>NUCLEOTIDE SEQUENCE [LARGE SCALE GENOMIC DNA]</scope>
    <source>
        <strain evidence="5 6">DSM 13575</strain>
    </source>
</reference>
<comment type="similarity">
    <text evidence="1">Belongs to the glycosyl hydrolase 16 family.</text>
</comment>
<dbReference type="SUPFAM" id="SSF49899">
    <property type="entry name" value="Concanavalin A-like lectins/glucanases"/>
    <property type="match status" value="1"/>
</dbReference>
<evidence type="ECO:0000256" key="2">
    <source>
        <dbReference type="ARBA" id="ARBA00022801"/>
    </source>
</evidence>
<gene>
    <name evidence="5" type="ORF">AA80_02845</name>
</gene>
<dbReference type="InterPro" id="IPR013320">
    <property type="entry name" value="ConA-like_dom_sf"/>
</dbReference>
<evidence type="ECO:0000259" key="4">
    <source>
        <dbReference type="PROSITE" id="PS51762"/>
    </source>
</evidence>
<dbReference type="SUPFAM" id="SSF49785">
    <property type="entry name" value="Galactose-binding domain-like"/>
    <property type="match status" value="2"/>
</dbReference>
<evidence type="ECO:0000256" key="3">
    <source>
        <dbReference type="SAM" id="SignalP"/>
    </source>
</evidence>
<dbReference type="GO" id="GO:0004553">
    <property type="term" value="F:hydrolase activity, hydrolyzing O-glycosyl compounds"/>
    <property type="evidence" value="ECO:0007669"/>
    <property type="project" value="InterPro"/>
</dbReference>
<keyword evidence="2" id="KW-0378">Hydrolase</keyword>
<organism evidence="5 6">
    <name type="scientific">Petrotoga sibirica DSM 13575</name>
    <dbReference type="NCBI Taxonomy" id="1122956"/>
    <lineage>
        <taxon>Bacteria</taxon>
        <taxon>Thermotogati</taxon>
        <taxon>Thermotogota</taxon>
        <taxon>Thermotogae</taxon>
        <taxon>Petrotogales</taxon>
        <taxon>Petrotogaceae</taxon>
        <taxon>Petrotoga</taxon>
    </lineage>
</organism>
<evidence type="ECO:0000256" key="1">
    <source>
        <dbReference type="ARBA" id="ARBA00006865"/>
    </source>
</evidence>
<dbReference type="Gene3D" id="2.60.120.260">
    <property type="entry name" value="Galactose-binding domain-like"/>
    <property type="match status" value="2"/>
</dbReference>
<name>A0A855MRB4_9BACT</name>
<dbReference type="PANTHER" id="PTHR10963:SF55">
    <property type="entry name" value="GLYCOSIDE HYDROLASE FAMILY 16 PROTEIN"/>
    <property type="match status" value="1"/>
</dbReference>
<dbReference type="InterPro" id="IPR050546">
    <property type="entry name" value="Glycosyl_Hydrlase_16"/>
</dbReference>
<evidence type="ECO:0000313" key="5">
    <source>
        <dbReference type="EMBL" id="POZ89009.1"/>
    </source>
</evidence>
<accession>A0A855MRB4</accession>
<dbReference type="InterPro" id="IPR003305">
    <property type="entry name" value="CenC_carb-bd"/>
</dbReference>
<dbReference type="InterPro" id="IPR008979">
    <property type="entry name" value="Galactose-bd-like_sf"/>
</dbReference>
<evidence type="ECO:0000313" key="6">
    <source>
        <dbReference type="Proteomes" id="UP000237502"/>
    </source>
</evidence>
<dbReference type="PROSITE" id="PS51762">
    <property type="entry name" value="GH16_2"/>
    <property type="match status" value="1"/>
</dbReference>
<dbReference type="CDD" id="cd08023">
    <property type="entry name" value="GH16_laminarinase_like"/>
    <property type="match status" value="1"/>
</dbReference>
<dbReference type="EMBL" id="JAHC01000011">
    <property type="protein sequence ID" value="POZ89009.1"/>
    <property type="molecule type" value="Genomic_DNA"/>
</dbReference>
<sequence length="638" mass="72614">MSSTWRCVKMKKVSLILLALFVSLFCLAQSSVEDEENELSLLKNGYFNSPLSTEQPLENGVLDSKGSWALFFEGDAKATIIESVLKVEVIDNGPNDWSVQLLQSPIKIERGGQYKIVFDGKAESNQSLAVKIGGTALRGWTAYFQQQFELTPQWNTYESSFTMYQGTDEDARFEFWFLDNGNYFIDNVKLIKTGDQFLPEEGTLTEEDENEVENWKLIWEEDFDTIDPDVWTFELGSPDWNGDGIPDRWGNNELQYYTDKNASIQDGKLVITAKEETITDMNTTFYYTSSRMITKGKYEVQYGRIEVRAKMLVGQGIWPAIWMLGNDIDDNPSPACGEIDIMEYLGHEPNKVYGTVHGPISAGTGVGSYYILENGNFNDDFHVFALEWDEDEIEFYVDDVLYCIVNKYEIGEEDWVFDHPFFFILNVAVGGNWPGYPDETTVFPQSMEVDYIKVYEDIDQRSITGLEVWDSEYEKAIKEKAEEIENTDGGIVNGDFEGPFINDQEGSPDNWYIWVGKGGKATGNIVNGEFKMDIEKVGNQTWSIQLVQFVKLRAGDYTLSLKARADEPRDILVLIQHEGDSWTVYGQKYLELTSEMQEFTVDVSLPNDDIPKLSINYGKTPNGKPTTVYVDDVKISPK</sequence>
<protein>
    <recommendedName>
        <fullName evidence="4">GH16 domain-containing protein</fullName>
    </recommendedName>
</protein>
<dbReference type="Pfam" id="PF02018">
    <property type="entry name" value="CBM_4_9"/>
    <property type="match status" value="2"/>
</dbReference>
<dbReference type="Gene3D" id="2.60.120.200">
    <property type="match status" value="1"/>
</dbReference>
<keyword evidence="3" id="KW-0732">Signal</keyword>
<feature type="chain" id="PRO_5032334411" description="GH16 domain-containing protein" evidence="3">
    <location>
        <begin position="29"/>
        <end position="638"/>
    </location>
</feature>
<dbReference type="AlphaFoldDB" id="A0A855MRB4"/>
<dbReference type="PANTHER" id="PTHR10963">
    <property type="entry name" value="GLYCOSYL HYDROLASE-RELATED"/>
    <property type="match status" value="1"/>
</dbReference>
<comment type="caution">
    <text evidence="5">The sequence shown here is derived from an EMBL/GenBank/DDBJ whole genome shotgun (WGS) entry which is preliminary data.</text>
</comment>
<dbReference type="Pfam" id="PF00722">
    <property type="entry name" value="Glyco_hydro_16"/>
    <property type="match status" value="1"/>
</dbReference>
<dbReference type="InterPro" id="IPR000757">
    <property type="entry name" value="Beta-glucanase-like"/>
</dbReference>
<proteinExistence type="inferred from homology"/>
<dbReference type="Proteomes" id="UP000237502">
    <property type="component" value="Unassembled WGS sequence"/>
</dbReference>
<feature type="signal peptide" evidence="3">
    <location>
        <begin position="1"/>
        <end position="28"/>
    </location>
</feature>
<dbReference type="GO" id="GO:0005975">
    <property type="term" value="P:carbohydrate metabolic process"/>
    <property type="evidence" value="ECO:0007669"/>
    <property type="project" value="InterPro"/>
</dbReference>